<sequence>MAAANAGDVEVVDFDSDDDDLMDEDAPEVNPAPAAPRLRSTIAAGGDSAAARKTKGRGFREEPSSSRPLAGRADFDSLGSDDGPGPLRSIEGWIILVTGVHEEAQEDDLHNAFREFGQVKNLHLNLDRRTGFVKVIKVLQTVPVSDIGKMPLLMLLERMLDYKTDARLQNISLLSFKFDFKLESQGYALIEYESFDEAQAAIKAMDGTELVTQIINVDWAFSSGPVKRRNVRRREVPGRNAVVNGDSIVDLVSLRTQHSGEGVRESNTNTIYRQDKNLIWTHMIATSLDTVDNLD</sequence>
<evidence type="ECO:0000256" key="2">
    <source>
        <dbReference type="ARBA" id="ARBA00004496"/>
    </source>
</evidence>
<accession>A0A3L6R2G1</accession>
<dbReference type="OrthoDB" id="15688at2759"/>
<dbReference type="GO" id="GO:0006396">
    <property type="term" value="P:RNA processing"/>
    <property type="evidence" value="ECO:0007669"/>
    <property type="project" value="InterPro"/>
</dbReference>
<dbReference type="GO" id="GO:0003729">
    <property type="term" value="F:mRNA binding"/>
    <property type="evidence" value="ECO:0007669"/>
    <property type="project" value="InterPro"/>
</dbReference>
<gene>
    <name evidence="9" type="ORF">C2845_PM08G13790</name>
</gene>
<organism evidence="9 10">
    <name type="scientific">Panicum miliaceum</name>
    <name type="common">Proso millet</name>
    <name type="synonym">Broomcorn millet</name>
    <dbReference type="NCBI Taxonomy" id="4540"/>
    <lineage>
        <taxon>Eukaryota</taxon>
        <taxon>Viridiplantae</taxon>
        <taxon>Streptophyta</taxon>
        <taxon>Embryophyta</taxon>
        <taxon>Tracheophyta</taxon>
        <taxon>Spermatophyta</taxon>
        <taxon>Magnoliopsida</taxon>
        <taxon>Liliopsida</taxon>
        <taxon>Poales</taxon>
        <taxon>Poaceae</taxon>
        <taxon>PACMAD clade</taxon>
        <taxon>Panicoideae</taxon>
        <taxon>Panicodae</taxon>
        <taxon>Paniceae</taxon>
        <taxon>Panicinae</taxon>
        <taxon>Panicum</taxon>
        <taxon>Panicum sect. Panicum</taxon>
    </lineage>
</organism>
<evidence type="ECO:0000256" key="5">
    <source>
        <dbReference type="ARBA" id="ARBA00023242"/>
    </source>
</evidence>
<feature type="region of interest" description="Disordered" evidence="7">
    <location>
        <begin position="1"/>
        <end position="84"/>
    </location>
</feature>
<dbReference type="SMART" id="SM00360">
    <property type="entry name" value="RRM"/>
    <property type="match status" value="1"/>
</dbReference>
<keyword evidence="10" id="KW-1185">Reference proteome</keyword>
<reference evidence="10" key="1">
    <citation type="journal article" date="2019" name="Nat. Commun.">
        <title>The genome of broomcorn millet.</title>
        <authorList>
            <person name="Zou C."/>
            <person name="Miki D."/>
            <person name="Li D."/>
            <person name="Tang Q."/>
            <person name="Xiao L."/>
            <person name="Rajput S."/>
            <person name="Deng P."/>
            <person name="Jia W."/>
            <person name="Huang R."/>
            <person name="Zhang M."/>
            <person name="Sun Y."/>
            <person name="Hu J."/>
            <person name="Fu X."/>
            <person name="Schnable P.S."/>
            <person name="Li F."/>
            <person name="Zhang H."/>
            <person name="Feng B."/>
            <person name="Zhu X."/>
            <person name="Liu R."/>
            <person name="Schnable J.C."/>
            <person name="Zhu J.-K."/>
            <person name="Zhang H."/>
        </authorList>
    </citation>
    <scope>NUCLEOTIDE SEQUENCE [LARGE SCALE GENOMIC DNA]</scope>
</reference>
<comment type="subcellular location">
    <subcellularLocation>
        <location evidence="2">Cytoplasm</location>
    </subcellularLocation>
    <subcellularLocation>
        <location evidence="1">Nucleus</location>
    </subcellularLocation>
</comment>
<dbReference type="SUPFAM" id="SSF54928">
    <property type="entry name" value="RNA-binding domain, RBD"/>
    <property type="match status" value="1"/>
</dbReference>
<evidence type="ECO:0000313" key="9">
    <source>
        <dbReference type="EMBL" id="RLM93300.1"/>
    </source>
</evidence>
<dbReference type="Proteomes" id="UP000275267">
    <property type="component" value="Unassembled WGS sequence"/>
</dbReference>
<dbReference type="InterPro" id="IPR012677">
    <property type="entry name" value="Nucleotide-bd_a/b_plait_sf"/>
</dbReference>
<dbReference type="PROSITE" id="PS50102">
    <property type="entry name" value="RRM"/>
    <property type="match status" value="1"/>
</dbReference>
<name>A0A3L6R2G1_PANMI</name>
<evidence type="ECO:0000313" key="10">
    <source>
        <dbReference type="Proteomes" id="UP000275267"/>
    </source>
</evidence>
<evidence type="ECO:0000256" key="1">
    <source>
        <dbReference type="ARBA" id="ARBA00004123"/>
    </source>
</evidence>
<protein>
    <submittedName>
        <fullName evidence="9">RNA-binding protein 8A</fullName>
    </submittedName>
</protein>
<proteinExistence type="predicted"/>
<dbReference type="Gene3D" id="3.30.70.330">
    <property type="match status" value="1"/>
</dbReference>
<dbReference type="AlphaFoldDB" id="A0A3L6R2G1"/>
<evidence type="ECO:0000256" key="3">
    <source>
        <dbReference type="ARBA" id="ARBA00022490"/>
    </source>
</evidence>
<evidence type="ECO:0000256" key="7">
    <source>
        <dbReference type="SAM" id="MobiDB-lite"/>
    </source>
</evidence>
<dbReference type="Pfam" id="PF00076">
    <property type="entry name" value="RRM_1"/>
    <property type="match status" value="2"/>
</dbReference>
<keyword evidence="3" id="KW-0963">Cytoplasm</keyword>
<feature type="compositionally biased region" description="Acidic residues" evidence="7">
    <location>
        <begin position="10"/>
        <end position="27"/>
    </location>
</feature>
<comment type="caution">
    <text evidence="9">The sequence shown here is derived from an EMBL/GenBank/DDBJ whole genome shotgun (WGS) entry which is preliminary data.</text>
</comment>
<dbReference type="InterPro" id="IPR000504">
    <property type="entry name" value="RRM_dom"/>
</dbReference>
<evidence type="ECO:0000256" key="6">
    <source>
        <dbReference type="PROSITE-ProRule" id="PRU00176"/>
    </source>
</evidence>
<dbReference type="PANTHER" id="PTHR45894">
    <property type="entry name" value="RNA-BINDING PROTEIN 8A"/>
    <property type="match status" value="1"/>
</dbReference>
<dbReference type="GO" id="GO:0005634">
    <property type="term" value="C:nucleus"/>
    <property type="evidence" value="ECO:0007669"/>
    <property type="project" value="UniProtKB-SubCell"/>
</dbReference>
<dbReference type="GO" id="GO:0005737">
    <property type="term" value="C:cytoplasm"/>
    <property type="evidence" value="ECO:0007669"/>
    <property type="project" value="UniProtKB-SubCell"/>
</dbReference>
<feature type="domain" description="RRM" evidence="8">
    <location>
        <begin position="93"/>
        <end position="222"/>
    </location>
</feature>
<dbReference type="CDD" id="cd12324">
    <property type="entry name" value="RRM_RBM8"/>
    <property type="match status" value="1"/>
</dbReference>
<dbReference type="InterPro" id="IPR033744">
    <property type="entry name" value="RRM_RBM8"/>
</dbReference>
<dbReference type="InterPro" id="IPR008111">
    <property type="entry name" value="RNA-bd_8"/>
</dbReference>
<keyword evidence="5" id="KW-0539">Nucleus</keyword>
<dbReference type="EMBL" id="PQIB02000010">
    <property type="protein sequence ID" value="RLM93300.1"/>
    <property type="molecule type" value="Genomic_DNA"/>
</dbReference>
<keyword evidence="4 6" id="KW-0694">RNA-binding</keyword>
<evidence type="ECO:0000256" key="4">
    <source>
        <dbReference type="ARBA" id="ARBA00022884"/>
    </source>
</evidence>
<dbReference type="InterPro" id="IPR035979">
    <property type="entry name" value="RBD_domain_sf"/>
</dbReference>
<evidence type="ECO:0000259" key="8">
    <source>
        <dbReference type="PROSITE" id="PS50102"/>
    </source>
</evidence>
<dbReference type="STRING" id="4540.A0A3L6R2G1"/>
<dbReference type="PRINTS" id="PR01738">
    <property type="entry name" value="RNABINDINGM8"/>
</dbReference>